<dbReference type="RefSeq" id="WP_314016898.1">
    <property type="nucleotide sequence ID" value="NZ_JAVTTP010000002.1"/>
</dbReference>
<reference evidence="2 3" key="1">
    <citation type="submission" date="2023-09" db="EMBL/GenBank/DDBJ databases">
        <title>Novel taxa isolated from Blanes Bay.</title>
        <authorList>
            <person name="Rey-Velasco X."/>
            <person name="Lucena T."/>
        </authorList>
    </citation>
    <scope>NUCLEOTIDE SEQUENCE [LARGE SCALE GENOMIC DNA]</scope>
    <source>
        <strain evidence="2 3">S334</strain>
    </source>
</reference>
<feature type="transmembrane region" description="Helical" evidence="1">
    <location>
        <begin position="293"/>
        <end position="314"/>
    </location>
</feature>
<keyword evidence="3" id="KW-1185">Reference proteome</keyword>
<feature type="transmembrane region" description="Helical" evidence="1">
    <location>
        <begin position="390"/>
        <end position="408"/>
    </location>
</feature>
<feature type="transmembrane region" description="Helical" evidence="1">
    <location>
        <begin position="320"/>
        <end position="343"/>
    </location>
</feature>
<organism evidence="2 3">
    <name type="scientific">Pricia mediterranea</name>
    <dbReference type="NCBI Taxonomy" id="3076079"/>
    <lineage>
        <taxon>Bacteria</taxon>
        <taxon>Pseudomonadati</taxon>
        <taxon>Bacteroidota</taxon>
        <taxon>Flavobacteriia</taxon>
        <taxon>Flavobacteriales</taxon>
        <taxon>Flavobacteriaceae</taxon>
        <taxon>Pricia</taxon>
    </lineage>
</organism>
<evidence type="ECO:0008006" key="4">
    <source>
        <dbReference type="Google" id="ProtNLM"/>
    </source>
</evidence>
<feature type="transmembrane region" description="Helical" evidence="1">
    <location>
        <begin position="89"/>
        <end position="108"/>
    </location>
</feature>
<evidence type="ECO:0000313" key="2">
    <source>
        <dbReference type="EMBL" id="MDT7830500.1"/>
    </source>
</evidence>
<feature type="transmembrane region" description="Helical" evidence="1">
    <location>
        <begin position="210"/>
        <end position="231"/>
    </location>
</feature>
<proteinExistence type="predicted"/>
<keyword evidence="1" id="KW-0812">Transmembrane</keyword>
<keyword evidence="1" id="KW-1133">Transmembrane helix</keyword>
<sequence>MTTKLPGSKAQRKALPYLVALGFTLVIFGLHMLPNMDSMLNENNTRISHGFLKSQIDYHQEIAPFARRPLTSLLIENLTESFGLRDGHSFILVNFFLLFCSGILLFKLSRKLKSTPTRALANMSVYFLSFSVLFAFFPPVFSYDEPMQYCFILLALIAFVQAKWSWYVPLFTLALISRETSLLLLPALVLFFPGMKKVQVRMFSKAHLRLCVPVLLPLLFYGIYLAAFIAVNEQLQATQIEMASRYTCFLENFESTKNSVETWTSLYLALAPFLYLVAVKLKGNGLQVRHKKWIRAFLLTVAINAPIVILTAFARETRLFALPLFFIWPVFASLFASQIIPLFSVRLYSKVGRKWSYSLTFLILNAANYGFCFVIYPNLGLGQNTFFGEYLFLINLLMTLHGTLSLFIRRNPTIQKIA</sequence>
<accession>A0ABU3L9S6</accession>
<protein>
    <recommendedName>
        <fullName evidence="4">DUF2029 domain-containing protein</fullName>
    </recommendedName>
</protein>
<evidence type="ECO:0000313" key="3">
    <source>
        <dbReference type="Proteomes" id="UP001250656"/>
    </source>
</evidence>
<comment type="caution">
    <text evidence="2">The sequence shown here is derived from an EMBL/GenBank/DDBJ whole genome shotgun (WGS) entry which is preliminary data.</text>
</comment>
<feature type="transmembrane region" description="Helical" evidence="1">
    <location>
        <begin position="355"/>
        <end position="378"/>
    </location>
</feature>
<feature type="transmembrane region" description="Helical" evidence="1">
    <location>
        <begin position="263"/>
        <end position="281"/>
    </location>
</feature>
<gene>
    <name evidence="2" type="ORF">RQM65_17660</name>
</gene>
<feature type="transmembrane region" description="Helical" evidence="1">
    <location>
        <begin position="14"/>
        <end position="33"/>
    </location>
</feature>
<dbReference type="Proteomes" id="UP001250656">
    <property type="component" value="Unassembled WGS sequence"/>
</dbReference>
<dbReference type="EMBL" id="JAVTTP010000002">
    <property type="protein sequence ID" value="MDT7830500.1"/>
    <property type="molecule type" value="Genomic_DNA"/>
</dbReference>
<feature type="transmembrane region" description="Helical" evidence="1">
    <location>
        <begin position="120"/>
        <end position="141"/>
    </location>
</feature>
<name>A0ABU3L9S6_9FLAO</name>
<evidence type="ECO:0000256" key="1">
    <source>
        <dbReference type="SAM" id="Phobius"/>
    </source>
</evidence>
<keyword evidence="1" id="KW-0472">Membrane</keyword>
<feature type="transmembrane region" description="Helical" evidence="1">
    <location>
        <begin position="166"/>
        <end position="190"/>
    </location>
</feature>